<dbReference type="GO" id="GO:0003677">
    <property type="term" value="F:DNA binding"/>
    <property type="evidence" value="ECO:0007669"/>
    <property type="project" value="UniProtKB-KW"/>
</dbReference>
<dbReference type="EC" id="5.6.2.4" evidence="13 15"/>
<feature type="domain" description="Helicase ATP-binding" evidence="16">
    <location>
        <begin position="262"/>
        <end position="423"/>
    </location>
</feature>
<evidence type="ECO:0000256" key="9">
    <source>
        <dbReference type="ARBA" id="ARBA00023172"/>
    </source>
</evidence>
<keyword evidence="9 15" id="KW-0233">DNA recombination</keyword>
<dbReference type="GO" id="GO:0043138">
    <property type="term" value="F:3'-5' DNA helicase activity"/>
    <property type="evidence" value="ECO:0007669"/>
    <property type="project" value="UniProtKB-EC"/>
</dbReference>
<comment type="similarity">
    <text evidence="1 15">Belongs to the helicase family. RecG subfamily.</text>
</comment>
<dbReference type="InterPro" id="IPR045562">
    <property type="entry name" value="RecG_dom3_C"/>
</dbReference>
<evidence type="ECO:0000256" key="1">
    <source>
        <dbReference type="ARBA" id="ARBA00007504"/>
    </source>
</evidence>
<evidence type="ECO:0000256" key="3">
    <source>
        <dbReference type="ARBA" id="ARBA00022741"/>
    </source>
</evidence>
<dbReference type="Pfam" id="PF00270">
    <property type="entry name" value="DEAD"/>
    <property type="match status" value="1"/>
</dbReference>
<keyword evidence="8" id="KW-0238">DNA-binding</keyword>
<dbReference type="InterPro" id="IPR027417">
    <property type="entry name" value="P-loop_NTPase"/>
</dbReference>
<evidence type="ECO:0000256" key="6">
    <source>
        <dbReference type="ARBA" id="ARBA00022806"/>
    </source>
</evidence>
<dbReference type="GO" id="GO:0016787">
    <property type="term" value="F:hydrolase activity"/>
    <property type="evidence" value="ECO:0007669"/>
    <property type="project" value="UniProtKB-KW"/>
</dbReference>
<dbReference type="Gene3D" id="2.40.50.140">
    <property type="entry name" value="Nucleic acid-binding proteins"/>
    <property type="match status" value="1"/>
</dbReference>
<dbReference type="InterPro" id="IPR011545">
    <property type="entry name" value="DEAD/DEAH_box_helicase_dom"/>
</dbReference>
<evidence type="ECO:0000256" key="15">
    <source>
        <dbReference type="RuleBase" id="RU363016"/>
    </source>
</evidence>
<dbReference type="SUPFAM" id="SSF52540">
    <property type="entry name" value="P-loop containing nucleoside triphosphate hydrolases"/>
    <property type="match status" value="2"/>
</dbReference>
<evidence type="ECO:0000313" key="19">
    <source>
        <dbReference type="Proteomes" id="UP000824260"/>
    </source>
</evidence>
<evidence type="ECO:0000256" key="8">
    <source>
        <dbReference type="ARBA" id="ARBA00023125"/>
    </source>
</evidence>
<sequence length="666" mass="74022">MMDQELSRLPGLGPSRLAALEKAGVYTLRDLVMRLPVAYRDLTAPTPLEQARAGLECAVLARVVGDVVEQRAPRLLITRARIADASGEAVAVWYNQLWLKKQLHSGRELLLYGRFSMRRGELQLTCPTIERERGIVPVYKAVAGVPPRAMREAVRAALEMGRGQWPDELPEALKRRYGLCERNFALYNAHFPLNAESLAAARRRIAFEELLLYQVALSLLRSDARMGVKFEFADEELENFWKLLAFPPTGAQRRALYEMANDMRANAPMARLLQGDVGSGKTAVAFGAMYLAWKSGFQAALMAPTEVLAQQHYQDAQALFAPLGARVGLLTGSLTKKQHALAHEALAEGTWDIVIGTHALITEGVSYKNLGLVVTDEQHRFGVRQRTRLGQKGESPNVLVMSATPIPRTLSLILYGDLDLSILDELPPGRTPVKTRVVPENRRRDMYGFVMQKVREGRQAYVICPLVDKSEAVEARDAQELYAELAKMLPEARVALVHGRMKAAEKDEALETFRRGEIDILVSTTVVEVGVNVPNASVMVIENAERFGLAQLHQLRGRVGRGQYESWCFLVAEPNERLRLLTQTSDGFKIAEKDMELRGPGELFGERQSGVLSTGLSMLAGDTQLLKITHDEARALMKRPDSEETRQVAGLARRTVLCNLENVALN</sequence>
<evidence type="ECO:0000256" key="10">
    <source>
        <dbReference type="ARBA" id="ARBA00023204"/>
    </source>
</evidence>
<dbReference type="Pfam" id="PF19833">
    <property type="entry name" value="RecG_dom3_C"/>
    <property type="match status" value="1"/>
</dbReference>
<accession>A0A9D0ZN69</accession>
<dbReference type="Pfam" id="PF00271">
    <property type="entry name" value="Helicase_C"/>
    <property type="match status" value="1"/>
</dbReference>
<dbReference type="CDD" id="cd17992">
    <property type="entry name" value="DEXHc_RecG"/>
    <property type="match status" value="1"/>
</dbReference>
<evidence type="ECO:0000256" key="11">
    <source>
        <dbReference type="ARBA" id="ARBA00023235"/>
    </source>
</evidence>
<dbReference type="GO" id="GO:0006281">
    <property type="term" value="P:DNA repair"/>
    <property type="evidence" value="ECO:0007669"/>
    <property type="project" value="UniProtKB-UniRule"/>
</dbReference>
<reference evidence="18" key="1">
    <citation type="submission" date="2020-10" db="EMBL/GenBank/DDBJ databases">
        <authorList>
            <person name="Gilroy R."/>
        </authorList>
    </citation>
    <scope>NUCLEOTIDE SEQUENCE</scope>
    <source>
        <strain evidence="18">ChiSjej6B24-2974</strain>
    </source>
</reference>
<dbReference type="SMART" id="SM00490">
    <property type="entry name" value="HELICc"/>
    <property type="match status" value="1"/>
</dbReference>
<dbReference type="SMART" id="SM00487">
    <property type="entry name" value="DEXDc"/>
    <property type="match status" value="1"/>
</dbReference>
<dbReference type="GO" id="GO:0006310">
    <property type="term" value="P:DNA recombination"/>
    <property type="evidence" value="ECO:0007669"/>
    <property type="project" value="UniProtKB-UniRule"/>
</dbReference>
<dbReference type="InterPro" id="IPR047112">
    <property type="entry name" value="RecG/Mfd"/>
</dbReference>
<organism evidence="18 19">
    <name type="scientific">Candidatus Pullichristensenella stercorigallinarum</name>
    <dbReference type="NCBI Taxonomy" id="2840909"/>
    <lineage>
        <taxon>Bacteria</taxon>
        <taxon>Bacillati</taxon>
        <taxon>Bacillota</taxon>
        <taxon>Clostridia</taxon>
        <taxon>Candidatus Pullichristensenella</taxon>
    </lineage>
</organism>
<dbReference type="InterPro" id="IPR033454">
    <property type="entry name" value="RecG_wedge"/>
</dbReference>
<dbReference type="InterPro" id="IPR001650">
    <property type="entry name" value="Helicase_C-like"/>
</dbReference>
<dbReference type="PANTHER" id="PTHR47964:SF1">
    <property type="entry name" value="ATP-DEPENDENT DNA HELICASE HOMOLOG RECG, CHLOROPLASTIC"/>
    <property type="match status" value="1"/>
</dbReference>
<evidence type="ECO:0000256" key="14">
    <source>
        <dbReference type="ARBA" id="ARBA00048988"/>
    </source>
</evidence>
<protein>
    <recommendedName>
        <fullName evidence="2 15">ATP-dependent DNA helicase RecG</fullName>
        <ecNumber evidence="13 15">5.6.2.4</ecNumber>
    </recommendedName>
</protein>
<keyword evidence="11" id="KW-0413">Isomerase</keyword>
<dbReference type="InterPro" id="IPR004609">
    <property type="entry name" value="ATP-dep_DNA_helicase_RecG"/>
</dbReference>
<keyword evidence="10 15" id="KW-0234">DNA repair</keyword>
<dbReference type="InterPro" id="IPR012340">
    <property type="entry name" value="NA-bd_OB-fold"/>
</dbReference>
<keyword evidence="4 15" id="KW-0227">DNA damage</keyword>
<proteinExistence type="inferred from homology"/>
<dbReference type="Proteomes" id="UP000824260">
    <property type="component" value="Unassembled WGS sequence"/>
</dbReference>
<keyword evidence="3 15" id="KW-0547">Nucleotide-binding</keyword>
<comment type="catalytic activity">
    <reaction evidence="14 15">
        <text>ATP + H2O = ADP + phosphate + H(+)</text>
        <dbReference type="Rhea" id="RHEA:13065"/>
        <dbReference type="ChEBI" id="CHEBI:15377"/>
        <dbReference type="ChEBI" id="CHEBI:15378"/>
        <dbReference type="ChEBI" id="CHEBI:30616"/>
        <dbReference type="ChEBI" id="CHEBI:43474"/>
        <dbReference type="ChEBI" id="CHEBI:456216"/>
        <dbReference type="EC" id="5.6.2.4"/>
    </reaction>
</comment>
<evidence type="ECO:0000256" key="4">
    <source>
        <dbReference type="ARBA" id="ARBA00022763"/>
    </source>
</evidence>
<dbReference type="EMBL" id="DVFZ01000100">
    <property type="protein sequence ID" value="HIQ83518.1"/>
    <property type="molecule type" value="Genomic_DNA"/>
</dbReference>
<dbReference type="InterPro" id="IPR014001">
    <property type="entry name" value="Helicase_ATP-bd"/>
</dbReference>
<dbReference type="GO" id="GO:0005524">
    <property type="term" value="F:ATP binding"/>
    <property type="evidence" value="ECO:0007669"/>
    <property type="project" value="UniProtKB-KW"/>
</dbReference>
<dbReference type="NCBIfam" id="NF008165">
    <property type="entry name" value="PRK10917.1-3"/>
    <property type="match status" value="1"/>
</dbReference>
<evidence type="ECO:0000256" key="5">
    <source>
        <dbReference type="ARBA" id="ARBA00022801"/>
    </source>
</evidence>
<evidence type="ECO:0000256" key="2">
    <source>
        <dbReference type="ARBA" id="ARBA00017846"/>
    </source>
</evidence>
<keyword evidence="6 15" id="KW-0347">Helicase</keyword>
<keyword evidence="7 15" id="KW-0067">ATP-binding</keyword>
<reference evidence="18" key="2">
    <citation type="journal article" date="2021" name="PeerJ">
        <title>Extensive microbial diversity within the chicken gut microbiome revealed by metagenomics and culture.</title>
        <authorList>
            <person name="Gilroy R."/>
            <person name="Ravi A."/>
            <person name="Getino M."/>
            <person name="Pursley I."/>
            <person name="Horton D.L."/>
            <person name="Alikhan N.F."/>
            <person name="Baker D."/>
            <person name="Gharbi K."/>
            <person name="Hall N."/>
            <person name="Watson M."/>
            <person name="Adriaenssens E.M."/>
            <person name="Foster-Nyarko E."/>
            <person name="Jarju S."/>
            <person name="Secka A."/>
            <person name="Antonio M."/>
            <person name="Oren A."/>
            <person name="Chaudhuri R.R."/>
            <person name="La Ragione R."/>
            <person name="Hildebrand F."/>
            <person name="Pallen M.J."/>
        </authorList>
    </citation>
    <scope>NUCLEOTIDE SEQUENCE</scope>
    <source>
        <strain evidence="18">ChiSjej6B24-2974</strain>
    </source>
</reference>
<evidence type="ECO:0000256" key="12">
    <source>
        <dbReference type="ARBA" id="ARBA00034617"/>
    </source>
</evidence>
<dbReference type="SUPFAM" id="SSF50249">
    <property type="entry name" value="Nucleic acid-binding proteins"/>
    <property type="match status" value="1"/>
</dbReference>
<evidence type="ECO:0000259" key="17">
    <source>
        <dbReference type="PROSITE" id="PS51194"/>
    </source>
</evidence>
<comment type="function">
    <text evidence="15">Plays a critical role in recombination and DNA repair. Helps process Holliday junction intermediates to mature products by catalyzing branch migration. Has replication fork regression activity, unwinds stalled or blocked replication forks to make a HJ that can be resolved. Has a DNA unwinding activity characteristic of a DNA helicase with 3'-5' polarity.</text>
</comment>
<dbReference type="AlphaFoldDB" id="A0A9D0ZN69"/>
<evidence type="ECO:0000313" key="18">
    <source>
        <dbReference type="EMBL" id="HIQ83518.1"/>
    </source>
</evidence>
<dbReference type="PANTHER" id="PTHR47964">
    <property type="entry name" value="ATP-DEPENDENT DNA HELICASE HOMOLOG RECG, CHLOROPLASTIC"/>
    <property type="match status" value="1"/>
</dbReference>
<dbReference type="PROSITE" id="PS51192">
    <property type="entry name" value="HELICASE_ATP_BIND_1"/>
    <property type="match status" value="1"/>
</dbReference>
<dbReference type="Pfam" id="PF17191">
    <property type="entry name" value="RecG_wedge"/>
    <property type="match status" value="1"/>
</dbReference>
<dbReference type="Gene3D" id="3.40.50.300">
    <property type="entry name" value="P-loop containing nucleotide triphosphate hydrolases"/>
    <property type="match status" value="2"/>
</dbReference>
<dbReference type="PROSITE" id="PS51194">
    <property type="entry name" value="HELICASE_CTER"/>
    <property type="match status" value="1"/>
</dbReference>
<dbReference type="NCBIfam" id="TIGR00643">
    <property type="entry name" value="recG"/>
    <property type="match status" value="1"/>
</dbReference>
<feature type="domain" description="Helicase C-terminal" evidence="17">
    <location>
        <begin position="456"/>
        <end position="601"/>
    </location>
</feature>
<evidence type="ECO:0000256" key="13">
    <source>
        <dbReference type="ARBA" id="ARBA00034808"/>
    </source>
</evidence>
<comment type="catalytic activity">
    <reaction evidence="12 15">
        <text>Couples ATP hydrolysis with the unwinding of duplex DNA by translocating in the 3'-5' direction.</text>
        <dbReference type="EC" id="5.6.2.4"/>
    </reaction>
</comment>
<evidence type="ECO:0000256" key="7">
    <source>
        <dbReference type="ARBA" id="ARBA00022840"/>
    </source>
</evidence>
<name>A0A9D0ZN69_9FIRM</name>
<evidence type="ECO:0000259" key="16">
    <source>
        <dbReference type="PROSITE" id="PS51192"/>
    </source>
</evidence>
<gene>
    <name evidence="18" type="primary">recG</name>
    <name evidence="18" type="ORF">IAA52_10510</name>
</gene>
<keyword evidence="5 15" id="KW-0378">Hydrolase</keyword>
<comment type="caution">
    <text evidence="18">The sequence shown here is derived from an EMBL/GenBank/DDBJ whole genome shotgun (WGS) entry which is preliminary data.</text>
</comment>
<dbReference type="CDD" id="cd04488">
    <property type="entry name" value="RecG_wedge_OBF"/>
    <property type="match status" value="1"/>
</dbReference>
<dbReference type="NCBIfam" id="NF008168">
    <property type="entry name" value="PRK10917.2-2"/>
    <property type="match status" value="1"/>
</dbReference>